<reference evidence="3" key="1">
    <citation type="journal article" date="2019" name="Database">
        <title>The radish genome database (RadishGD): an integrated information resource for radish genomics.</title>
        <authorList>
            <person name="Yu H.J."/>
            <person name="Baek S."/>
            <person name="Lee Y.J."/>
            <person name="Cho A."/>
            <person name="Mun J.H."/>
        </authorList>
    </citation>
    <scope>NUCLEOTIDE SEQUENCE [LARGE SCALE GENOMIC DNA]</scope>
    <source>
        <strain evidence="3">cv. WK10039</strain>
    </source>
</reference>
<keyword evidence="3" id="KW-1185">Reference proteome</keyword>
<dbReference type="AlphaFoldDB" id="A0A9W3CGL7"/>
<dbReference type="OrthoDB" id="1113074at2759"/>
<evidence type="ECO:0000313" key="3">
    <source>
        <dbReference type="Proteomes" id="UP000504610"/>
    </source>
</evidence>
<dbReference type="KEGG" id="rsz:130500036"/>
<dbReference type="Proteomes" id="UP000504610">
    <property type="component" value="Chromosome 9"/>
</dbReference>
<name>A0A9W3CGL7_RAPSA</name>
<protein>
    <submittedName>
        <fullName evidence="4">Uncharacterized protein LOC130500036</fullName>
    </submittedName>
</protein>
<feature type="region of interest" description="Disordered" evidence="1">
    <location>
        <begin position="148"/>
        <end position="171"/>
    </location>
</feature>
<evidence type="ECO:0000259" key="2">
    <source>
        <dbReference type="Pfam" id="PF00078"/>
    </source>
</evidence>
<feature type="domain" description="Reverse transcriptase" evidence="2">
    <location>
        <begin position="2"/>
        <end position="98"/>
    </location>
</feature>
<dbReference type="Pfam" id="PF00078">
    <property type="entry name" value="RVT_1"/>
    <property type="match status" value="1"/>
</dbReference>
<evidence type="ECO:0000313" key="4">
    <source>
        <dbReference type="RefSeq" id="XP_056850713.1"/>
    </source>
</evidence>
<dbReference type="RefSeq" id="XP_056850713.1">
    <property type="nucleotide sequence ID" value="XM_056994733.1"/>
</dbReference>
<gene>
    <name evidence="4" type="primary">LOC130500036</name>
</gene>
<organism evidence="3 4">
    <name type="scientific">Raphanus sativus</name>
    <name type="common">Radish</name>
    <name type="synonym">Raphanus raphanistrum var. sativus</name>
    <dbReference type="NCBI Taxonomy" id="3726"/>
    <lineage>
        <taxon>Eukaryota</taxon>
        <taxon>Viridiplantae</taxon>
        <taxon>Streptophyta</taxon>
        <taxon>Embryophyta</taxon>
        <taxon>Tracheophyta</taxon>
        <taxon>Spermatophyta</taxon>
        <taxon>Magnoliopsida</taxon>
        <taxon>eudicotyledons</taxon>
        <taxon>Gunneridae</taxon>
        <taxon>Pentapetalae</taxon>
        <taxon>rosids</taxon>
        <taxon>malvids</taxon>
        <taxon>Brassicales</taxon>
        <taxon>Brassicaceae</taxon>
        <taxon>Brassiceae</taxon>
        <taxon>Raphanus</taxon>
    </lineage>
</organism>
<dbReference type="InterPro" id="IPR052343">
    <property type="entry name" value="Retrotransposon-Effector_Assoc"/>
</dbReference>
<dbReference type="GeneID" id="130500036"/>
<proteinExistence type="predicted"/>
<dbReference type="PANTHER" id="PTHR46890:SF48">
    <property type="entry name" value="RNA-DIRECTED DNA POLYMERASE"/>
    <property type="match status" value="1"/>
</dbReference>
<sequence>MNIPEQFVHWIKICLSTAAFSVSVNGELEGFFPSTRGLRQGCAPSPYLFVIAINVLSRLLNRAASSGTIGYHPTCSEVNLTHLSFADDIMIFTIGDTESLKGRISQAFRAEDTNMGIPVDTLPVRYLGLPLTTKSMTRADYEPSLIRSERDYSPGQAVPSPMLADFNSSTL</sequence>
<dbReference type="InterPro" id="IPR000477">
    <property type="entry name" value="RT_dom"/>
</dbReference>
<reference evidence="4" key="2">
    <citation type="submission" date="2025-08" db="UniProtKB">
        <authorList>
            <consortium name="RefSeq"/>
        </authorList>
    </citation>
    <scope>IDENTIFICATION</scope>
    <source>
        <tissue evidence="4">Leaf</tissue>
    </source>
</reference>
<evidence type="ECO:0000256" key="1">
    <source>
        <dbReference type="SAM" id="MobiDB-lite"/>
    </source>
</evidence>
<dbReference type="PANTHER" id="PTHR46890">
    <property type="entry name" value="NON-LTR RETROLELEMENT REVERSE TRANSCRIPTASE-LIKE PROTEIN-RELATED"/>
    <property type="match status" value="1"/>
</dbReference>
<accession>A0A9W3CGL7</accession>